<keyword evidence="1" id="KW-0732">Signal</keyword>
<gene>
    <name evidence="2" type="ORF">HER31_00555</name>
</gene>
<evidence type="ECO:0000256" key="1">
    <source>
        <dbReference type="SAM" id="SignalP"/>
    </source>
</evidence>
<dbReference type="EMBL" id="CP051180">
    <property type="protein sequence ID" value="QIZ75523.1"/>
    <property type="molecule type" value="Genomic_DNA"/>
</dbReference>
<proteinExistence type="predicted"/>
<accession>A0A6H1UAY8</accession>
<dbReference type="RefSeq" id="WP_168658784.1">
    <property type="nucleotide sequence ID" value="NZ_CP051180.1"/>
</dbReference>
<evidence type="ECO:0000313" key="3">
    <source>
        <dbReference type="Proteomes" id="UP000501602"/>
    </source>
</evidence>
<dbReference type="AlphaFoldDB" id="A0A6H1UAY8"/>
<dbReference type="SUPFAM" id="SSF53182">
    <property type="entry name" value="Pyrrolidone carboxyl peptidase (pyroglutamate aminopeptidase)"/>
    <property type="match status" value="1"/>
</dbReference>
<name>A0A6H1UAY8_9GAMM</name>
<evidence type="ECO:0000313" key="2">
    <source>
        <dbReference type="EMBL" id="QIZ75523.1"/>
    </source>
</evidence>
<protein>
    <recommendedName>
        <fullName evidence="4">Pyrrolidone-carboxylate peptidase (N-terminal pyroglutamyl peptidase)</fullName>
    </recommendedName>
</protein>
<reference evidence="2 3" key="1">
    <citation type="submission" date="2020-04" db="EMBL/GenBank/DDBJ databases">
        <title>Ferrimonas sp. S7 isolated from sea water.</title>
        <authorList>
            <person name="Bae S.S."/>
            <person name="Baek K."/>
        </authorList>
    </citation>
    <scope>NUCLEOTIDE SEQUENCE [LARGE SCALE GENOMIC DNA]</scope>
    <source>
        <strain evidence="2 3">S7</strain>
    </source>
</reference>
<dbReference type="Proteomes" id="UP000501602">
    <property type="component" value="Chromosome"/>
</dbReference>
<dbReference type="KEGG" id="fes:HER31_00555"/>
<sequence length="380" mass="41805">MTAKALFALSLLTSTAFAAPMNIEEQRYTNAVTELADVTGRYQPQIEQLLGRYRADSNELTVTHKVAEDGKNLWQRAVNDVRSGHFDDRSLYWDRLAARIALKQQQPSFNMVQWQRDILLTSFEKASRGFSDVKFDPNSHVRILLTGFDPFQLDKNIGQSNPSGVAALALDGMTFQLGSKQVQIETVMIPVRFQDFDDGLIESLLTPYYRDSSVDMILTVSMGRDNFDLEHFPGRNRSAAATDNLQILTGASQTQPLPPHLNGKVLHGPEFVEFSLPYQVMQQAPGPYVINDNRNVVTTNGKVNATSLSRLDDSVSVQGSGGGYLSNEISYRAVLLGQLMGSNIPVGHIHTPRIAGYDEAAIKAIVSQLEGMIAAGAATL</sequence>
<dbReference type="Gene3D" id="3.40.630.20">
    <property type="entry name" value="Peptidase C15, pyroglutamyl peptidase I-like"/>
    <property type="match status" value="1"/>
</dbReference>
<organism evidence="2 3">
    <name type="scientific">Ferrimonas lipolytica</name>
    <dbReference type="NCBI Taxonomy" id="2724191"/>
    <lineage>
        <taxon>Bacteria</taxon>
        <taxon>Pseudomonadati</taxon>
        <taxon>Pseudomonadota</taxon>
        <taxon>Gammaproteobacteria</taxon>
        <taxon>Alteromonadales</taxon>
        <taxon>Ferrimonadaceae</taxon>
        <taxon>Ferrimonas</taxon>
    </lineage>
</organism>
<evidence type="ECO:0008006" key="4">
    <source>
        <dbReference type="Google" id="ProtNLM"/>
    </source>
</evidence>
<dbReference type="InterPro" id="IPR036440">
    <property type="entry name" value="Peptidase_C15-like_sf"/>
</dbReference>
<keyword evidence="3" id="KW-1185">Reference proteome</keyword>
<feature type="chain" id="PRO_5026166039" description="Pyrrolidone-carboxylate peptidase (N-terminal pyroglutamyl peptidase)" evidence="1">
    <location>
        <begin position="19"/>
        <end position="380"/>
    </location>
</feature>
<feature type="signal peptide" evidence="1">
    <location>
        <begin position="1"/>
        <end position="18"/>
    </location>
</feature>